<dbReference type="Pfam" id="PF01171">
    <property type="entry name" value="ATP_bind_3"/>
    <property type="match status" value="1"/>
</dbReference>
<dbReference type="SMART" id="SM00977">
    <property type="entry name" value="TilS_C"/>
    <property type="match status" value="1"/>
</dbReference>
<dbReference type="GeneID" id="83545141"/>
<dbReference type="GO" id="GO:0005737">
    <property type="term" value="C:cytoplasm"/>
    <property type="evidence" value="ECO:0007669"/>
    <property type="project" value="UniProtKB-SubCell"/>
</dbReference>
<evidence type="ECO:0000256" key="8">
    <source>
        <dbReference type="HAMAP-Rule" id="MF_01161"/>
    </source>
</evidence>
<dbReference type="InterPro" id="IPR011063">
    <property type="entry name" value="TilS/TtcA_N"/>
</dbReference>
<proteinExistence type="inferred from homology"/>
<dbReference type="InterPro" id="IPR012094">
    <property type="entry name" value="tRNA_Ile_lys_synt"/>
</dbReference>
<dbReference type="InterPro" id="IPR012796">
    <property type="entry name" value="Lysidine-tRNA-synth_C"/>
</dbReference>
<dbReference type="NCBIfam" id="TIGR02433">
    <property type="entry name" value="lysidine_TilS_C"/>
    <property type="match status" value="1"/>
</dbReference>
<comment type="similarity">
    <text evidence="8">Belongs to the tRNA(Ile)-lysidine synthase family.</text>
</comment>
<evidence type="ECO:0000313" key="10">
    <source>
        <dbReference type="EMBL" id="SEM01780.1"/>
    </source>
</evidence>
<comment type="catalytic activity">
    <reaction evidence="7 8">
        <text>cytidine(34) in tRNA(Ile2) + L-lysine + ATP = lysidine(34) in tRNA(Ile2) + AMP + diphosphate + H(+)</text>
        <dbReference type="Rhea" id="RHEA:43744"/>
        <dbReference type="Rhea" id="RHEA-COMP:10625"/>
        <dbReference type="Rhea" id="RHEA-COMP:10670"/>
        <dbReference type="ChEBI" id="CHEBI:15378"/>
        <dbReference type="ChEBI" id="CHEBI:30616"/>
        <dbReference type="ChEBI" id="CHEBI:32551"/>
        <dbReference type="ChEBI" id="CHEBI:33019"/>
        <dbReference type="ChEBI" id="CHEBI:82748"/>
        <dbReference type="ChEBI" id="CHEBI:83665"/>
        <dbReference type="ChEBI" id="CHEBI:456215"/>
        <dbReference type="EC" id="6.3.4.19"/>
    </reaction>
</comment>
<dbReference type="EMBL" id="FOBN01000003">
    <property type="protein sequence ID" value="SEM01780.1"/>
    <property type="molecule type" value="Genomic_DNA"/>
</dbReference>
<protein>
    <recommendedName>
        <fullName evidence="8">tRNA(Ile)-lysidine synthase</fullName>
        <ecNumber evidence="8">6.3.4.19</ecNumber>
    </recommendedName>
    <alternativeName>
        <fullName evidence="8">tRNA(Ile)-2-lysyl-cytidine synthase</fullName>
    </alternativeName>
    <alternativeName>
        <fullName evidence="8">tRNA(Ile)-lysidine synthetase</fullName>
    </alternativeName>
</protein>
<dbReference type="InterPro" id="IPR012795">
    <property type="entry name" value="tRNA_Ile_lys_synt_N"/>
</dbReference>
<dbReference type="HAMAP" id="MF_01161">
    <property type="entry name" value="tRNA_Ile_lys_synt"/>
    <property type="match status" value="1"/>
</dbReference>
<organism evidence="10 11">
    <name type="scientific">Phocoenobacter skyensis</name>
    <dbReference type="NCBI Taxonomy" id="97481"/>
    <lineage>
        <taxon>Bacteria</taxon>
        <taxon>Pseudomonadati</taxon>
        <taxon>Pseudomonadota</taxon>
        <taxon>Gammaproteobacteria</taxon>
        <taxon>Pasteurellales</taxon>
        <taxon>Pasteurellaceae</taxon>
        <taxon>Phocoenobacter</taxon>
    </lineage>
</organism>
<evidence type="ECO:0000256" key="1">
    <source>
        <dbReference type="ARBA" id="ARBA00004496"/>
    </source>
</evidence>
<dbReference type="InterPro" id="IPR014729">
    <property type="entry name" value="Rossmann-like_a/b/a_fold"/>
</dbReference>
<feature type="binding site" evidence="8">
    <location>
        <begin position="24"/>
        <end position="29"/>
    </location>
    <ligand>
        <name>ATP</name>
        <dbReference type="ChEBI" id="CHEBI:30616"/>
    </ligand>
</feature>
<keyword evidence="2 8" id="KW-0963">Cytoplasm</keyword>
<dbReference type="RefSeq" id="WP_090920281.1">
    <property type="nucleotide sequence ID" value="NZ_CP016180.1"/>
</dbReference>
<feature type="domain" description="Lysidine-tRNA(Ile) synthetase C-terminal" evidence="9">
    <location>
        <begin position="367"/>
        <end position="420"/>
    </location>
</feature>
<dbReference type="SUPFAM" id="SSF82829">
    <property type="entry name" value="MesJ substrate recognition domain-like"/>
    <property type="match status" value="1"/>
</dbReference>
<sequence length="421" mass="48990">MLLQFQKKLHKLTTPSQKLLVALSGGVDSVVLLDLLCKTHCKTKLRAIYIHHGLSKNADDWADFCQQFCEQRHIECIIKRVIFDPTKNIENSARKARYQAFRETILSDEMLVTAHHLDDQAETFFLALKRGNGLKGLSAMQDISHSHGFTLLRPLLAFSKHDLTAYAKQNQLNWVEDESNFNTNYDRNFLRQEVLPLLNQRWKQFPKMVSRSAKHCENQQLLLEELLNDELYKIANFAKKSLNVTAFPQFSILKQQQLLRLWLEKCNVTMPSVVQLEQLMNFIDIPADKNPQLKLGKHIVRRYQSQLFVTDEVIAISPFSVNLSLNQNIILPHSSAEVTHLGDHLFCKFSQQSNRFKLPIELINQTLEIRLGCVGKVKLHNKSQREEMKKIWQQNQIPTWLRSQTPVVFFEDQYVMVLKQD</sequence>
<evidence type="ECO:0000256" key="5">
    <source>
        <dbReference type="ARBA" id="ARBA00022741"/>
    </source>
</evidence>
<keyword evidence="5 8" id="KW-0547">Nucleotide-binding</keyword>
<evidence type="ECO:0000259" key="9">
    <source>
        <dbReference type="SMART" id="SM00977"/>
    </source>
</evidence>
<dbReference type="OrthoDB" id="9807403at2"/>
<evidence type="ECO:0000256" key="3">
    <source>
        <dbReference type="ARBA" id="ARBA00022598"/>
    </source>
</evidence>
<dbReference type="AlphaFoldDB" id="A0A1H7UXV8"/>
<name>A0A1H7UXV8_9PAST</name>
<dbReference type="GO" id="GO:0032267">
    <property type="term" value="F:tRNA(Ile)-lysidine synthase activity"/>
    <property type="evidence" value="ECO:0007669"/>
    <property type="project" value="UniProtKB-EC"/>
</dbReference>
<dbReference type="Proteomes" id="UP000198883">
    <property type="component" value="Unassembled WGS sequence"/>
</dbReference>
<dbReference type="Pfam" id="PF09179">
    <property type="entry name" value="TilS"/>
    <property type="match status" value="1"/>
</dbReference>
<keyword evidence="3 8" id="KW-0436">Ligase</keyword>
<dbReference type="SUPFAM" id="SSF52402">
    <property type="entry name" value="Adenine nucleotide alpha hydrolases-like"/>
    <property type="match status" value="1"/>
</dbReference>
<evidence type="ECO:0000313" key="11">
    <source>
        <dbReference type="Proteomes" id="UP000198883"/>
    </source>
</evidence>
<dbReference type="Pfam" id="PF11734">
    <property type="entry name" value="TilS_C"/>
    <property type="match status" value="1"/>
</dbReference>
<keyword evidence="6 8" id="KW-0067">ATP-binding</keyword>
<evidence type="ECO:0000256" key="2">
    <source>
        <dbReference type="ARBA" id="ARBA00022490"/>
    </source>
</evidence>
<comment type="domain">
    <text evidence="8">The N-terminal region contains the highly conserved SGGXDS motif, predicted to be a P-loop motif involved in ATP binding.</text>
</comment>
<dbReference type="PANTHER" id="PTHR43033:SF1">
    <property type="entry name" value="TRNA(ILE)-LYSIDINE SYNTHASE-RELATED"/>
    <property type="match status" value="1"/>
</dbReference>
<dbReference type="EC" id="6.3.4.19" evidence="8"/>
<gene>
    <name evidence="8" type="primary">tilS</name>
    <name evidence="10" type="ORF">SAMN05444853_10360</name>
</gene>
<evidence type="ECO:0000256" key="4">
    <source>
        <dbReference type="ARBA" id="ARBA00022694"/>
    </source>
</evidence>
<comment type="subcellular location">
    <subcellularLocation>
        <location evidence="1 8">Cytoplasm</location>
    </subcellularLocation>
</comment>
<keyword evidence="4 8" id="KW-0819">tRNA processing</keyword>
<reference evidence="11" key="1">
    <citation type="submission" date="2016-10" db="EMBL/GenBank/DDBJ databases">
        <authorList>
            <person name="Varghese N."/>
            <person name="Submissions S."/>
        </authorList>
    </citation>
    <scope>NUCLEOTIDE SEQUENCE [LARGE SCALE GENOMIC DNA]</scope>
    <source>
        <strain evidence="11">DSM 24204</strain>
    </source>
</reference>
<accession>A0A1H7UXV8</accession>
<dbReference type="GO" id="GO:0006400">
    <property type="term" value="P:tRNA modification"/>
    <property type="evidence" value="ECO:0007669"/>
    <property type="project" value="UniProtKB-UniRule"/>
</dbReference>
<dbReference type="PANTHER" id="PTHR43033">
    <property type="entry name" value="TRNA(ILE)-LYSIDINE SYNTHASE-RELATED"/>
    <property type="match status" value="1"/>
</dbReference>
<evidence type="ECO:0000256" key="7">
    <source>
        <dbReference type="ARBA" id="ARBA00048539"/>
    </source>
</evidence>
<dbReference type="NCBIfam" id="TIGR02432">
    <property type="entry name" value="lysidine_TilS_N"/>
    <property type="match status" value="1"/>
</dbReference>
<dbReference type="SUPFAM" id="SSF56037">
    <property type="entry name" value="PheT/TilS domain"/>
    <property type="match status" value="1"/>
</dbReference>
<comment type="function">
    <text evidence="8">Ligates lysine onto the cytidine present at position 34 of the AUA codon-specific tRNA(Ile) that contains the anticodon CAU, in an ATP-dependent manner. Cytidine is converted to lysidine, thus changing the amino acid specificity of the tRNA from methionine to isoleucine.</text>
</comment>
<dbReference type="InterPro" id="IPR015262">
    <property type="entry name" value="tRNA_Ile_lys_synt_subst-bd"/>
</dbReference>
<dbReference type="CDD" id="cd01992">
    <property type="entry name" value="TilS_N"/>
    <property type="match status" value="1"/>
</dbReference>
<dbReference type="Gene3D" id="3.40.50.620">
    <property type="entry name" value="HUPs"/>
    <property type="match status" value="1"/>
</dbReference>
<dbReference type="GO" id="GO:0005524">
    <property type="term" value="F:ATP binding"/>
    <property type="evidence" value="ECO:0007669"/>
    <property type="project" value="UniProtKB-UniRule"/>
</dbReference>
<dbReference type="STRING" id="97481.SAMN05444853_10360"/>
<evidence type="ECO:0000256" key="6">
    <source>
        <dbReference type="ARBA" id="ARBA00022840"/>
    </source>
</evidence>
<dbReference type="Gene3D" id="1.20.59.20">
    <property type="match status" value="1"/>
</dbReference>